<dbReference type="SMART" id="SM00448">
    <property type="entry name" value="REC"/>
    <property type="match status" value="2"/>
</dbReference>
<evidence type="ECO:0000313" key="24">
    <source>
        <dbReference type="Proteomes" id="UP000190367"/>
    </source>
</evidence>
<dbReference type="InterPro" id="IPR036097">
    <property type="entry name" value="HisK_dim/P_sf"/>
</dbReference>
<evidence type="ECO:0000259" key="20">
    <source>
        <dbReference type="PROSITE" id="PS50112"/>
    </source>
</evidence>
<evidence type="ECO:0000256" key="2">
    <source>
        <dbReference type="ARBA" id="ARBA00004651"/>
    </source>
</evidence>
<evidence type="ECO:0000256" key="11">
    <source>
        <dbReference type="ARBA" id="ARBA00022989"/>
    </source>
</evidence>
<evidence type="ECO:0000259" key="18">
    <source>
        <dbReference type="PROSITE" id="PS50109"/>
    </source>
</evidence>
<dbReference type="Pfam" id="PF00072">
    <property type="entry name" value="Response_reg"/>
    <property type="match status" value="2"/>
</dbReference>
<dbReference type="Gene3D" id="3.40.50.2300">
    <property type="match status" value="2"/>
</dbReference>
<evidence type="ECO:0000256" key="7">
    <source>
        <dbReference type="ARBA" id="ARBA00022692"/>
    </source>
</evidence>
<keyword evidence="9" id="KW-0418">Kinase</keyword>
<keyword evidence="11" id="KW-1133">Transmembrane helix</keyword>
<comment type="catalytic activity">
    <reaction evidence="1">
        <text>ATP + protein L-histidine = ADP + protein N-phospho-L-histidine.</text>
        <dbReference type="EC" id="2.7.13.3"/>
    </reaction>
</comment>
<feature type="domain" description="PAC" evidence="21">
    <location>
        <begin position="468"/>
        <end position="520"/>
    </location>
</feature>
<accession>A0A1T4TUH6</accession>
<evidence type="ECO:0000256" key="3">
    <source>
        <dbReference type="ARBA" id="ARBA00012438"/>
    </source>
</evidence>
<feature type="domain" description="HPt" evidence="22">
    <location>
        <begin position="1197"/>
        <end position="1289"/>
    </location>
</feature>
<dbReference type="FunFam" id="1.10.287.130:FF:000002">
    <property type="entry name" value="Two-component osmosensing histidine kinase"/>
    <property type="match status" value="1"/>
</dbReference>
<dbReference type="PROSITE" id="PS50109">
    <property type="entry name" value="HIS_KIN"/>
    <property type="match status" value="1"/>
</dbReference>
<feature type="domain" description="Response regulatory" evidence="19">
    <location>
        <begin position="903"/>
        <end position="1023"/>
    </location>
</feature>
<evidence type="ECO:0000256" key="13">
    <source>
        <dbReference type="ARBA" id="ARBA00023136"/>
    </source>
</evidence>
<dbReference type="SMART" id="SM00387">
    <property type="entry name" value="HATPase_c"/>
    <property type="match status" value="1"/>
</dbReference>
<keyword evidence="8" id="KW-0547">Nucleotide-binding</keyword>
<dbReference type="Gene3D" id="1.10.287.130">
    <property type="match status" value="1"/>
</dbReference>
<feature type="domain" description="PAS" evidence="20">
    <location>
        <begin position="384"/>
        <end position="439"/>
    </location>
</feature>
<dbReference type="GO" id="GO:0005886">
    <property type="term" value="C:plasma membrane"/>
    <property type="evidence" value="ECO:0007669"/>
    <property type="project" value="UniProtKB-SubCell"/>
</dbReference>
<protein>
    <recommendedName>
        <fullName evidence="15">Sensory/regulatory protein RpfC</fullName>
        <ecNumber evidence="3">2.7.13.3</ecNumber>
    </recommendedName>
</protein>
<evidence type="ECO:0000256" key="12">
    <source>
        <dbReference type="ARBA" id="ARBA00023012"/>
    </source>
</evidence>
<dbReference type="SMART" id="SM00388">
    <property type="entry name" value="HisKA"/>
    <property type="match status" value="1"/>
</dbReference>
<dbReference type="InterPro" id="IPR036641">
    <property type="entry name" value="HPT_dom_sf"/>
</dbReference>
<evidence type="ECO:0000256" key="1">
    <source>
        <dbReference type="ARBA" id="ARBA00000085"/>
    </source>
</evidence>
<keyword evidence="10" id="KW-0067">ATP-binding</keyword>
<dbReference type="CDD" id="cd00130">
    <property type="entry name" value="PAS"/>
    <property type="match status" value="3"/>
</dbReference>
<dbReference type="OrthoDB" id="9811889at2"/>
<dbReference type="GO" id="GO:0000155">
    <property type="term" value="F:phosphorelay sensor kinase activity"/>
    <property type="evidence" value="ECO:0007669"/>
    <property type="project" value="InterPro"/>
</dbReference>
<dbReference type="NCBIfam" id="TIGR00229">
    <property type="entry name" value="sensory_box"/>
    <property type="match status" value="3"/>
</dbReference>
<evidence type="ECO:0000256" key="4">
    <source>
        <dbReference type="ARBA" id="ARBA00022475"/>
    </source>
</evidence>
<dbReference type="CDD" id="cd00082">
    <property type="entry name" value="HisKA"/>
    <property type="match status" value="1"/>
</dbReference>
<feature type="domain" description="PAS" evidence="20">
    <location>
        <begin position="134"/>
        <end position="204"/>
    </location>
</feature>
<dbReference type="Gene3D" id="3.30.565.10">
    <property type="entry name" value="Histidine kinase-like ATPase, C-terminal domain"/>
    <property type="match status" value="1"/>
</dbReference>
<dbReference type="InterPro" id="IPR000014">
    <property type="entry name" value="PAS"/>
</dbReference>
<dbReference type="InterPro" id="IPR011006">
    <property type="entry name" value="CheY-like_superfamily"/>
</dbReference>
<name>A0A1T4TUH6_9BACT</name>
<proteinExistence type="predicted"/>
<gene>
    <name evidence="23" type="ORF">SAMN04488128_106330</name>
</gene>
<dbReference type="CDD" id="cd16922">
    <property type="entry name" value="HATPase_EvgS-ArcB-TorS-like"/>
    <property type="match status" value="1"/>
</dbReference>
<evidence type="ECO:0000256" key="5">
    <source>
        <dbReference type="ARBA" id="ARBA00022553"/>
    </source>
</evidence>
<evidence type="ECO:0000259" key="19">
    <source>
        <dbReference type="PROSITE" id="PS50110"/>
    </source>
</evidence>
<dbReference type="Gene3D" id="3.30.450.20">
    <property type="entry name" value="PAS domain"/>
    <property type="match status" value="5"/>
</dbReference>
<dbReference type="Pfam" id="PF08447">
    <property type="entry name" value="PAS_3"/>
    <property type="match status" value="1"/>
</dbReference>
<dbReference type="STRING" id="634771.SAMN04488128_106330"/>
<evidence type="ECO:0000256" key="9">
    <source>
        <dbReference type="ARBA" id="ARBA00022777"/>
    </source>
</evidence>
<feature type="modified residue" description="Phosphohistidine" evidence="16">
    <location>
        <position position="1236"/>
    </location>
</feature>
<feature type="domain" description="PAC" evidence="21">
    <location>
        <begin position="332"/>
        <end position="383"/>
    </location>
</feature>
<dbReference type="InterPro" id="IPR003594">
    <property type="entry name" value="HATPase_dom"/>
</dbReference>
<dbReference type="SUPFAM" id="SSF55785">
    <property type="entry name" value="PYP-like sensor domain (PAS domain)"/>
    <property type="match status" value="5"/>
</dbReference>
<dbReference type="InterPro" id="IPR036890">
    <property type="entry name" value="HATPase_C_sf"/>
</dbReference>
<feature type="modified residue" description="4-aspartylphosphate" evidence="17">
    <location>
        <position position="1099"/>
    </location>
</feature>
<evidence type="ECO:0000313" key="23">
    <source>
        <dbReference type="EMBL" id="SKA44102.1"/>
    </source>
</evidence>
<dbReference type="PROSITE" id="PS50113">
    <property type="entry name" value="PAC"/>
    <property type="match status" value="2"/>
</dbReference>
<dbReference type="SMART" id="SM00091">
    <property type="entry name" value="PAS"/>
    <property type="match status" value="4"/>
</dbReference>
<keyword evidence="6" id="KW-0808">Transferase</keyword>
<keyword evidence="5 17" id="KW-0597">Phosphoprotein</keyword>
<dbReference type="SUPFAM" id="SSF52172">
    <property type="entry name" value="CheY-like"/>
    <property type="match status" value="2"/>
</dbReference>
<dbReference type="GO" id="GO:0005524">
    <property type="term" value="F:ATP binding"/>
    <property type="evidence" value="ECO:0007669"/>
    <property type="project" value="UniProtKB-KW"/>
</dbReference>
<evidence type="ECO:0000256" key="14">
    <source>
        <dbReference type="ARBA" id="ARBA00064003"/>
    </source>
</evidence>
<feature type="domain" description="Histidine kinase" evidence="18">
    <location>
        <begin position="664"/>
        <end position="887"/>
    </location>
</feature>
<dbReference type="InterPro" id="IPR013656">
    <property type="entry name" value="PAS_4"/>
</dbReference>
<feature type="domain" description="Response regulatory" evidence="19">
    <location>
        <begin position="1048"/>
        <end position="1166"/>
    </location>
</feature>
<keyword evidence="7" id="KW-0812">Transmembrane</keyword>
<keyword evidence="12" id="KW-0902">Two-component regulatory system</keyword>
<comment type="subunit">
    <text evidence="14">At low DSF concentrations, interacts with RpfF.</text>
</comment>
<dbReference type="InterPro" id="IPR001789">
    <property type="entry name" value="Sig_transdc_resp-reg_receiver"/>
</dbReference>
<dbReference type="InterPro" id="IPR013655">
    <property type="entry name" value="PAS_fold_3"/>
</dbReference>
<evidence type="ECO:0000259" key="21">
    <source>
        <dbReference type="PROSITE" id="PS50113"/>
    </source>
</evidence>
<organism evidence="23 24">
    <name type="scientific">Chitinophaga eiseniae</name>
    <dbReference type="NCBI Taxonomy" id="634771"/>
    <lineage>
        <taxon>Bacteria</taxon>
        <taxon>Pseudomonadati</taxon>
        <taxon>Bacteroidota</taxon>
        <taxon>Chitinophagia</taxon>
        <taxon>Chitinophagales</taxon>
        <taxon>Chitinophagaceae</taxon>
        <taxon>Chitinophaga</taxon>
    </lineage>
</organism>
<dbReference type="RefSeq" id="WP_078672677.1">
    <property type="nucleotide sequence ID" value="NZ_FUWZ01000006.1"/>
</dbReference>
<dbReference type="Pfam" id="PF13426">
    <property type="entry name" value="PAS_9"/>
    <property type="match status" value="1"/>
</dbReference>
<dbReference type="PROSITE" id="PS50112">
    <property type="entry name" value="PAS"/>
    <property type="match status" value="3"/>
</dbReference>
<evidence type="ECO:0000256" key="6">
    <source>
        <dbReference type="ARBA" id="ARBA00022679"/>
    </source>
</evidence>
<dbReference type="InterPro" id="IPR001610">
    <property type="entry name" value="PAC"/>
</dbReference>
<dbReference type="CDD" id="cd17546">
    <property type="entry name" value="REC_hyHK_CKI1_RcsC-like"/>
    <property type="match status" value="2"/>
</dbReference>
<dbReference type="InterPro" id="IPR004358">
    <property type="entry name" value="Sig_transdc_His_kin-like_C"/>
</dbReference>
<dbReference type="InterPro" id="IPR035965">
    <property type="entry name" value="PAS-like_dom_sf"/>
</dbReference>
<dbReference type="EMBL" id="FUWZ01000006">
    <property type="protein sequence ID" value="SKA44102.1"/>
    <property type="molecule type" value="Genomic_DNA"/>
</dbReference>
<dbReference type="Proteomes" id="UP000190367">
    <property type="component" value="Unassembled WGS sequence"/>
</dbReference>
<dbReference type="PANTHER" id="PTHR45339:SF1">
    <property type="entry name" value="HYBRID SIGNAL TRANSDUCTION HISTIDINE KINASE J"/>
    <property type="match status" value="1"/>
</dbReference>
<dbReference type="Pfam" id="PF00512">
    <property type="entry name" value="HisKA"/>
    <property type="match status" value="1"/>
</dbReference>
<dbReference type="InterPro" id="IPR000700">
    <property type="entry name" value="PAS-assoc_C"/>
</dbReference>
<dbReference type="FunFam" id="3.30.565.10:FF:000010">
    <property type="entry name" value="Sensor histidine kinase RcsC"/>
    <property type="match status" value="1"/>
</dbReference>
<dbReference type="InterPro" id="IPR005467">
    <property type="entry name" value="His_kinase_dom"/>
</dbReference>
<evidence type="ECO:0000256" key="16">
    <source>
        <dbReference type="PROSITE-ProRule" id="PRU00110"/>
    </source>
</evidence>
<dbReference type="PANTHER" id="PTHR45339">
    <property type="entry name" value="HYBRID SIGNAL TRANSDUCTION HISTIDINE KINASE J"/>
    <property type="match status" value="1"/>
</dbReference>
<reference evidence="24" key="1">
    <citation type="submission" date="2017-02" db="EMBL/GenBank/DDBJ databases">
        <authorList>
            <person name="Varghese N."/>
            <person name="Submissions S."/>
        </authorList>
    </citation>
    <scope>NUCLEOTIDE SEQUENCE [LARGE SCALE GENOMIC DNA]</scope>
    <source>
        <strain evidence="24">DSM 22224</strain>
    </source>
</reference>
<keyword evidence="4" id="KW-1003">Cell membrane</keyword>
<dbReference type="PRINTS" id="PR00344">
    <property type="entry name" value="BCTRLSENSOR"/>
</dbReference>
<dbReference type="SUPFAM" id="SSF47226">
    <property type="entry name" value="Histidine-containing phosphotransfer domain, HPT domain"/>
    <property type="match status" value="1"/>
</dbReference>
<dbReference type="PROSITE" id="PS50110">
    <property type="entry name" value="RESPONSE_REGULATORY"/>
    <property type="match status" value="2"/>
</dbReference>
<keyword evidence="24" id="KW-1185">Reference proteome</keyword>
<feature type="modified residue" description="4-aspartylphosphate" evidence="17">
    <location>
        <position position="953"/>
    </location>
</feature>
<dbReference type="InterPro" id="IPR008207">
    <property type="entry name" value="Sig_transdc_His_kin_Hpt_dom"/>
</dbReference>
<evidence type="ECO:0000256" key="17">
    <source>
        <dbReference type="PROSITE-ProRule" id="PRU00169"/>
    </source>
</evidence>
<dbReference type="SUPFAM" id="SSF47384">
    <property type="entry name" value="Homodimeric domain of signal transducing histidine kinase"/>
    <property type="match status" value="1"/>
</dbReference>
<evidence type="ECO:0000256" key="8">
    <source>
        <dbReference type="ARBA" id="ARBA00022741"/>
    </source>
</evidence>
<evidence type="ECO:0000256" key="10">
    <source>
        <dbReference type="ARBA" id="ARBA00022840"/>
    </source>
</evidence>
<dbReference type="Pfam" id="PF02518">
    <property type="entry name" value="HATPase_c"/>
    <property type="match status" value="1"/>
</dbReference>
<sequence length="1289" mass="145700">MLNQSAAARNEEMEHFRKFFLLSNDLFCLVGSNGTFEMVNPAFSRALGWKPEEILGRPVFDIIHPEDVDSSGEQLKGLNEGIDTVNFVNRMRTTAGEYVWLQWMASPEVSSGHIFAVGRDISQVVRQERQLQESEHQFRVFFNNSRGMMCMHDLDGKLLAVNRASAESLGYQPAELIGRMLWEIVPPAFREGVQEYLGTIESEKQVTGLMRTLHRDGSTRIWLYNNVLEYSIDGNPYIIANALDITERHALEKDLKWTTEMLEQTNSVARIGFWHLDLEKQLPYWSDVTRHIHEVGDDFVPTLEGALAFYKEPYRAVIENAVNRGIEFNEPWDVELEIVTAKGRNIWVRSIGSPEFRDGRCVRLYGTFQDIDRQKRLEEEIQRSRKLLEDILQSATDVSVIATALDGTITLFNRGAENLLGYSSREMVGKQTPVSFHEPAELSERAAAKGVGLVDIFAKEAVDQRPGAQQEWTYIRKGGSAVNVSLVISAIHNMNNELTGYLHIATDITDRKKAEQLLLDEKAKLSAFVKHTPAAVVMLDKRLRIIAYSNAWQEDNQLKGQQLYGKMVYDLLPNIPAGFKQIYRDTLAGKVDKNGEFIWRPPGWEHDQHLHWEVRPWFHHDGGIGGITILTEDVTANAMHQEELQQAKQLAEQASVAKSEFLANMSHEIRTPLNGIIGFTDLVLKTRLNEVQHQYLSIVNQSASTLLNIINDILDFSKIEAGKLELDIQKQDIFEVSSQVSDMVKFQAQSKGLEMIYDVSADLPRFIWTDQLRLKQILVNLLSNAVKFTEKGEVGLKIYPVSPANAAFYRTLRFEVSDTGIGIRKERQEKIFEAFSQEDISITKRYGGTGLGLTISNKLLALMNSRLQLESIPGEGSTFFFEITVETADGPPVTWQHIEAVKKILVTDDNEHNRTILQQMLLLKGIETDMARSGFEALQLLMEGRTYDAVLMDYHMPVMDGLETLRKMRQMADQLGTWTPVVLLYSSSDDETVQRVCEELKVEQRLVKPVKMQDLYNALAHLSLKDPELMNTAPDAAHKRQPERTSLKVLLAEDNNVNMLLIKTIITRSVPMSTIVEARTGLEAVALYAQEQPDLVFMDIQMPEMNGYDATRRIRELHPQQHTPIVALTAGNTKGERERCIAAGMDDFLSKPFVEDEILALVNKWGSGEEQAVRETAGNQPLELSVLMGYLGSETKRDPLLRETLSLLLDDCKSVKQEMEGQDMSQKPKRIREICHSMRSVTTYAGLTGLEKAIRDTEANGPATEQLQVLAAELDKAIVAVQLALDQLP</sequence>
<dbReference type="InterPro" id="IPR003661">
    <property type="entry name" value="HisK_dim/P_dom"/>
</dbReference>
<dbReference type="Pfam" id="PF08448">
    <property type="entry name" value="PAS_4"/>
    <property type="match status" value="2"/>
</dbReference>
<dbReference type="EC" id="2.7.13.3" evidence="3"/>
<feature type="domain" description="PAS" evidence="20">
    <location>
        <begin position="12"/>
        <end position="76"/>
    </location>
</feature>
<evidence type="ECO:0000259" key="22">
    <source>
        <dbReference type="PROSITE" id="PS50894"/>
    </source>
</evidence>
<keyword evidence="13" id="KW-0472">Membrane</keyword>
<dbReference type="SMART" id="SM00086">
    <property type="entry name" value="PAC"/>
    <property type="match status" value="4"/>
</dbReference>
<comment type="subcellular location">
    <subcellularLocation>
        <location evidence="2">Cell membrane</location>
        <topology evidence="2">Multi-pass membrane protein</topology>
    </subcellularLocation>
</comment>
<dbReference type="SUPFAM" id="SSF55874">
    <property type="entry name" value="ATPase domain of HSP90 chaperone/DNA topoisomerase II/histidine kinase"/>
    <property type="match status" value="1"/>
</dbReference>
<dbReference type="PROSITE" id="PS50894">
    <property type="entry name" value="HPT"/>
    <property type="match status" value="1"/>
</dbReference>
<evidence type="ECO:0000256" key="15">
    <source>
        <dbReference type="ARBA" id="ARBA00068150"/>
    </source>
</evidence>